<dbReference type="SMART" id="SM00065">
    <property type="entry name" value="GAF"/>
    <property type="match status" value="1"/>
</dbReference>
<feature type="domain" description="GGDEF" evidence="3">
    <location>
        <begin position="751"/>
        <end position="890"/>
    </location>
</feature>
<dbReference type="PANTHER" id="PTHR45138">
    <property type="entry name" value="REGULATORY COMPONENTS OF SENSORY TRANSDUCTION SYSTEM"/>
    <property type="match status" value="1"/>
</dbReference>
<dbReference type="InterPro" id="IPR050469">
    <property type="entry name" value="Diguanylate_Cyclase"/>
</dbReference>
<accession>A0A9X2BZE0</accession>
<dbReference type="Pfam" id="PF00990">
    <property type="entry name" value="GGDEF"/>
    <property type="match status" value="1"/>
</dbReference>
<reference evidence="4" key="1">
    <citation type="submission" date="2021-11" db="EMBL/GenBank/DDBJ databases">
        <title>BS-T2-15 a new species belonging to the Comamonadaceae family isolated from the soil of a French oak forest.</title>
        <authorList>
            <person name="Mieszkin S."/>
            <person name="Alain K."/>
        </authorList>
    </citation>
    <scope>NUCLEOTIDE SEQUENCE</scope>
    <source>
        <strain evidence="4">BS-T2-15</strain>
    </source>
</reference>
<dbReference type="InterPro" id="IPR029787">
    <property type="entry name" value="Nucleotide_cyclase"/>
</dbReference>
<comment type="caution">
    <text evidence="4">The sequence shown here is derived from an EMBL/GenBank/DDBJ whole genome shotgun (WGS) entry which is preliminary data.</text>
</comment>
<dbReference type="Pfam" id="PF13185">
    <property type="entry name" value="GAF_2"/>
    <property type="match status" value="1"/>
</dbReference>
<dbReference type="PROSITE" id="PS50887">
    <property type="entry name" value="GGDEF"/>
    <property type="match status" value="1"/>
</dbReference>
<dbReference type="FunFam" id="3.30.70.270:FF:000001">
    <property type="entry name" value="Diguanylate cyclase domain protein"/>
    <property type="match status" value="1"/>
</dbReference>
<proteinExistence type="predicted"/>
<dbReference type="NCBIfam" id="TIGR00254">
    <property type="entry name" value="GGDEF"/>
    <property type="match status" value="1"/>
</dbReference>
<keyword evidence="5" id="KW-1185">Reference proteome</keyword>
<organism evidence="4 5">
    <name type="scientific">Scleromatobacter humisilvae</name>
    <dbReference type="NCBI Taxonomy" id="2897159"/>
    <lineage>
        <taxon>Bacteria</taxon>
        <taxon>Pseudomonadati</taxon>
        <taxon>Pseudomonadota</taxon>
        <taxon>Betaproteobacteria</taxon>
        <taxon>Burkholderiales</taxon>
        <taxon>Sphaerotilaceae</taxon>
        <taxon>Scleromatobacter</taxon>
    </lineage>
</organism>
<dbReference type="PANTHER" id="PTHR45138:SF9">
    <property type="entry name" value="DIGUANYLATE CYCLASE DGCM-RELATED"/>
    <property type="match status" value="1"/>
</dbReference>
<dbReference type="InterPro" id="IPR043128">
    <property type="entry name" value="Rev_trsase/Diguanyl_cyclase"/>
</dbReference>
<evidence type="ECO:0000313" key="4">
    <source>
        <dbReference type="EMBL" id="MCK9686222.1"/>
    </source>
</evidence>
<protein>
    <recommendedName>
        <fullName evidence="1">diguanylate cyclase</fullName>
        <ecNumber evidence="1">2.7.7.65</ecNumber>
    </recommendedName>
</protein>
<dbReference type="InterPro" id="IPR000160">
    <property type="entry name" value="GGDEF_dom"/>
</dbReference>
<dbReference type="SUPFAM" id="SSF48452">
    <property type="entry name" value="TPR-like"/>
    <property type="match status" value="2"/>
</dbReference>
<dbReference type="SMART" id="SM00267">
    <property type="entry name" value="GGDEF"/>
    <property type="match status" value="1"/>
</dbReference>
<dbReference type="SUPFAM" id="SSF55073">
    <property type="entry name" value="Nucleotide cyclase"/>
    <property type="match status" value="1"/>
</dbReference>
<dbReference type="InterPro" id="IPR029016">
    <property type="entry name" value="GAF-like_dom_sf"/>
</dbReference>
<dbReference type="InterPro" id="IPR011990">
    <property type="entry name" value="TPR-like_helical_dom_sf"/>
</dbReference>
<comment type="catalytic activity">
    <reaction evidence="2">
        <text>2 GTP = 3',3'-c-di-GMP + 2 diphosphate</text>
        <dbReference type="Rhea" id="RHEA:24898"/>
        <dbReference type="ChEBI" id="CHEBI:33019"/>
        <dbReference type="ChEBI" id="CHEBI:37565"/>
        <dbReference type="ChEBI" id="CHEBI:58805"/>
        <dbReference type="EC" id="2.7.7.65"/>
    </reaction>
</comment>
<dbReference type="AlphaFoldDB" id="A0A9X2BZE0"/>
<dbReference type="InterPro" id="IPR003018">
    <property type="entry name" value="GAF"/>
</dbReference>
<dbReference type="EC" id="2.7.7.65" evidence="1"/>
<evidence type="ECO:0000256" key="1">
    <source>
        <dbReference type="ARBA" id="ARBA00012528"/>
    </source>
</evidence>
<dbReference type="Gene3D" id="1.25.40.10">
    <property type="entry name" value="Tetratricopeptide repeat domain"/>
    <property type="match status" value="1"/>
</dbReference>
<dbReference type="Gene3D" id="3.30.450.40">
    <property type="match status" value="1"/>
</dbReference>
<dbReference type="EMBL" id="JAJLJH010000002">
    <property type="protein sequence ID" value="MCK9686222.1"/>
    <property type="molecule type" value="Genomic_DNA"/>
</dbReference>
<name>A0A9X2BZE0_9BURK</name>
<dbReference type="RefSeq" id="WP_275682251.1">
    <property type="nucleotide sequence ID" value="NZ_JAJLJH010000002.1"/>
</dbReference>
<gene>
    <name evidence="4" type="ORF">LPC04_10945</name>
</gene>
<evidence type="ECO:0000313" key="5">
    <source>
        <dbReference type="Proteomes" id="UP001139353"/>
    </source>
</evidence>
<dbReference type="Proteomes" id="UP001139353">
    <property type="component" value="Unassembled WGS sequence"/>
</dbReference>
<dbReference type="GO" id="GO:0052621">
    <property type="term" value="F:diguanylate cyclase activity"/>
    <property type="evidence" value="ECO:0007669"/>
    <property type="project" value="UniProtKB-EC"/>
</dbReference>
<evidence type="ECO:0000256" key="2">
    <source>
        <dbReference type="ARBA" id="ARBA00034247"/>
    </source>
</evidence>
<dbReference type="Gene3D" id="3.30.70.270">
    <property type="match status" value="1"/>
</dbReference>
<sequence length="924" mass="101419">MSLPFVVDEQDLEQQERTLAPSGEARLNGLVPLAWHLRQRDGKRAIGLAREARELMRQFELGETRARAVALRLALVEAEVSWGLADYEHAQRLVDDAILAAQASGDTAAAADARWIAASLASDLGDTVRRDESLQACEALAHRLGDVQRTLIARAAIARWAVFSDPMLARERWGDAFGDGSGPWPVGVATWVTDFLGNLAFSDGDNGPAILHRLRVHEDAVASGQWQRAVVALTNIGACFSNLNDHDSSLIWMQRGLDEARRLGWPMAVAGALIQLGGILQPLGRLDAAIELLQEARGMLVIAPKSRSLVIALHYLGEGLNLQGKHAEALEVLAELEMRANTLKQSDMLMEVRLARATAMAGLGRRAEALALAHDALASCREFKRRVVEIRVLMELARLYTTTPPGEPPADAEDHAAALACLREAVAISQSIEGYQISGDLYDALAQEHAHAGDHAVAYEVSRQAAKAREATVGTAALNRSIAMQIGFQTERTRADAELQRSLATTLQQTTATLEVLGAIGQEITRHLDEQAVFDILQAHVHDLLDATHFSVWALNAAGDTIELAFGIDEGQPMVPGRQIPMDREVSNVARCARTRQEILRQEAPEGYNPNHIPGTFRAASALYAPLVVGDSLLGVMSIQSPKAHVYGERERLIFRTLCAYGAIGLHNSRAYKLLGETLGELQLAQDELARKNALLEQAYLQQQEASFTDPLTQLRNRRFLMAHIEDEIALTLRRSERQQRQSPIEPTLDHDLVFYMLDIDFFKSVNDQYGHAAGDAVLVEMARRLHSVIRETDFLIRWGGEEFLLVARATHAGEGAVLAERLRGVVAEQQFDIGDGKSLAVTCSVGFASFPFHASEPRLANWSEVTRLADQALYVAKEGGRNRWAGVEATRAPRDRAHFEQICRDPRAAEAQGDVTLLRSQAE</sequence>
<evidence type="ECO:0000259" key="3">
    <source>
        <dbReference type="PROSITE" id="PS50887"/>
    </source>
</evidence>
<dbReference type="CDD" id="cd01949">
    <property type="entry name" value="GGDEF"/>
    <property type="match status" value="1"/>
</dbReference>
<dbReference type="SUPFAM" id="SSF55781">
    <property type="entry name" value="GAF domain-like"/>
    <property type="match status" value="1"/>
</dbReference>